<dbReference type="InterPro" id="IPR000305">
    <property type="entry name" value="GIY-YIG_endonuc"/>
</dbReference>
<keyword evidence="3" id="KW-1185">Reference proteome</keyword>
<sequence length="169" mass="19529">MQSQTPTGYIYALVCPETDLIRYVGKTKNDPLYRFIQHQQEALRKRGRPKPGTVHHWIEELAHRSQQPRIMLLCECTLTDLDEQEMLYYLKYKHLGLLNGMPPCRLKSEVDAIDVVKLNKIMEEKGLTKSAVAKLVNVRHTGVCLVLKGDLYGLSMEDLKRMNKYLLSL</sequence>
<dbReference type="InterPro" id="IPR010982">
    <property type="entry name" value="Lambda_DNA-bd_dom_sf"/>
</dbReference>
<organism evidence="2 3">
    <name type="scientific">Fibrella forsythiae</name>
    <dbReference type="NCBI Taxonomy" id="2817061"/>
    <lineage>
        <taxon>Bacteria</taxon>
        <taxon>Pseudomonadati</taxon>
        <taxon>Bacteroidota</taxon>
        <taxon>Cytophagia</taxon>
        <taxon>Cytophagales</taxon>
        <taxon>Spirosomataceae</taxon>
        <taxon>Fibrella</taxon>
    </lineage>
</organism>
<dbReference type="EMBL" id="JAFMYW010000001">
    <property type="protein sequence ID" value="MBO0947311.1"/>
    <property type="molecule type" value="Genomic_DNA"/>
</dbReference>
<reference evidence="2 3" key="1">
    <citation type="submission" date="2021-03" db="EMBL/GenBank/DDBJ databases">
        <title>Fibrella sp. HMF5405 genome sequencing and assembly.</title>
        <authorList>
            <person name="Kang H."/>
            <person name="Kim H."/>
            <person name="Bae S."/>
            <person name="Joh K."/>
        </authorList>
    </citation>
    <scope>NUCLEOTIDE SEQUENCE [LARGE SCALE GENOMIC DNA]</scope>
    <source>
        <strain evidence="2 3">HMF5405</strain>
    </source>
</reference>
<dbReference type="SUPFAM" id="SSF47413">
    <property type="entry name" value="lambda repressor-like DNA-binding domains"/>
    <property type="match status" value="1"/>
</dbReference>
<evidence type="ECO:0000313" key="3">
    <source>
        <dbReference type="Proteomes" id="UP000664628"/>
    </source>
</evidence>
<protein>
    <recommendedName>
        <fullName evidence="1">GIY-YIG domain-containing protein</fullName>
    </recommendedName>
</protein>
<gene>
    <name evidence="2" type="ORF">J2I46_01870</name>
</gene>
<proteinExistence type="predicted"/>
<dbReference type="Proteomes" id="UP000664628">
    <property type="component" value="Unassembled WGS sequence"/>
</dbReference>
<name>A0ABS3JCZ0_9BACT</name>
<evidence type="ECO:0000259" key="1">
    <source>
        <dbReference type="PROSITE" id="PS50164"/>
    </source>
</evidence>
<evidence type="ECO:0000313" key="2">
    <source>
        <dbReference type="EMBL" id="MBO0947311.1"/>
    </source>
</evidence>
<feature type="domain" description="GIY-YIG" evidence="1">
    <location>
        <begin position="6"/>
        <end position="100"/>
    </location>
</feature>
<dbReference type="RefSeq" id="WP_207327227.1">
    <property type="nucleotide sequence ID" value="NZ_JAFMYW010000001.1"/>
</dbReference>
<dbReference type="PROSITE" id="PS50164">
    <property type="entry name" value="GIY_YIG"/>
    <property type="match status" value="1"/>
</dbReference>
<comment type="caution">
    <text evidence="2">The sequence shown here is derived from an EMBL/GenBank/DDBJ whole genome shotgun (WGS) entry which is preliminary data.</text>
</comment>
<accession>A0ABS3JCZ0</accession>